<accession>A0A0K6G1H9</accession>
<feature type="region of interest" description="Disordered" evidence="1">
    <location>
        <begin position="507"/>
        <end position="533"/>
    </location>
</feature>
<feature type="compositionally biased region" description="Basic and acidic residues" evidence="1">
    <location>
        <begin position="56"/>
        <end position="65"/>
    </location>
</feature>
<dbReference type="AlphaFoldDB" id="A0A0K6G1H9"/>
<feature type="compositionally biased region" description="Low complexity" evidence="1">
    <location>
        <begin position="266"/>
        <end position="279"/>
    </location>
</feature>
<evidence type="ECO:0000313" key="2">
    <source>
        <dbReference type="EMBL" id="CUA72117.1"/>
    </source>
</evidence>
<proteinExistence type="predicted"/>
<protein>
    <submittedName>
        <fullName evidence="2">Uncharacterized protein</fullName>
    </submittedName>
</protein>
<evidence type="ECO:0000313" key="3">
    <source>
        <dbReference type="Proteomes" id="UP000044841"/>
    </source>
</evidence>
<name>A0A0K6G1H9_9AGAM</name>
<dbReference type="EMBL" id="CYGV01001287">
    <property type="protein sequence ID" value="CUA72117.1"/>
    <property type="molecule type" value="Genomic_DNA"/>
</dbReference>
<feature type="compositionally biased region" description="Basic and acidic residues" evidence="1">
    <location>
        <begin position="1"/>
        <end position="12"/>
    </location>
</feature>
<feature type="compositionally biased region" description="Basic and acidic residues" evidence="1">
    <location>
        <begin position="196"/>
        <end position="213"/>
    </location>
</feature>
<feature type="region of interest" description="Disordered" evidence="1">
    <location>
        <begin position="376"/>
        <end position="453"/>
    </location>
</feature>
<evidence type="ECO:0000256" key="1">
    <source>
        <dbReference type="SAM" id="MobiDB-lite"/>
    </source>
</evidence>
<feature type="compositionally biased region" description="Low complexity" evidence="1">
    <location>
        <begin position="429"/>
        <end position="443"/>
    </location>
</feature>
<feature type="compositionally biased region" description="Low complexity" evidence="1">
    <location>
        <begin position="105"/>
        <end position="114"/>
    </location>
</feature>
<feature type="compositionally biased region" description="Polar residues" evidence="1">
    <location>
        <begin position="401"/>
        <end position="419"/>
    </location>
</feature>
<organism evidence="2 3">
    <name type="scientific">Rhizoctonia solani</name>
    <dbReference type="NCBI Taxonomy" id="456999"/>
    <lineage>
        <taxon>Eukaryota</taxon>
        <taxon>Fungi</taxon>
        <taxon>Dikarya</taxon>
        <taxon>Basidiomycota</taxon>
        <taxon>Agaricomycotina</taxon>
        <taxon>Agaricomycetes</taxon>
        <taxon>Cantharellales</taxon>
        <taxon>Ceratobasidiaceae</taxon>
        <taxon>Rhizoctonia</taxon>
    </lineage>
</organism>
<sequence>MSRNLTDCDRCNGSHRSHRPPGAMRTTDYDPTDTGGTLQDSVSKTPTTLSESSHPPMRDSRHQDPPCEPLHSIARVREVLPHLKGRFKTPRPLPRSKDDPEDFDASAPSSSSLSTSFSLSALSALLIALTLTVDASQLSCSTEEQSISLDERSVPNHDRSTVSSTRSQQLTSSSTSTDAAHRPNPPLDRPNCSLDRPNHYLDRPDRSFDHQDRLSSATQACACSLRPDDRLRDPVMLATTPQQPLSTPEGPGKVTTEPSPPLIDISTSTTPEQSSSTPEVPGKISEGPDKVLIEPSPTSTDIDSYMTLTPSAYSQLINQSLTRRSEYDELLPIPEWPASDYLFHAKAFEVAAVSFRDQMERSIQRLYDLVTTDSTDQALSTVPSSMEYDDPMQEDPGYRATQLSLDSSQVASHPHTTTLPLLGSIPQGSSSNSSRYSSNSSLHRSIKDQQTLPLPQELTTAAKVEDNIQFIESPVVTNGSQAPKPRPKPPEYLDKLLEGLRRLEQPVPQLTSATLAPTLEKSKGTLPPLKYSSEESPNTVCIKSIDGRNAAALAAVSINPNAKDMTHATPVTQETDSLASRTSAQRDLLRQASEITRNTPGNWSNAQESFDSRYDRSDSAYTHIYAIYASEYAICNCHSHFPREFDFLKYPCPKFDPVYC</sequence>
<reference evidence="2 3" key="1">
    <citation type="submission" date="2015-07" db="EMBL/GenBank/DDBJ databases">
        <authorList>
            <person name="Noorani M."/>
        </authorList>
    </citation>
    <scope>NUCLEOTIDE SEQUENCE [LARGE SCALE GENOMIC DNA]</scope>
    <source>
        <strain evidence="2">BBA 69670</strain>
    </source>
</reference>
<gene>
    <name evidence="2" type="ORF">RSOLAG22IIIB_10099</name>
</gene>
<feature type="region of interest" description="Disordered" evidence="1">
    <location>
        <begin position="144"/>
        <end position="213"/>
    </location>
</feature>
<keyword evidence="3" id="KW-1185">Reference proteome</keyword>
<feature type="region of interest" description="Disordered" evidence="1">
    <location>
        <begin position="1"/>
        <end position="114"/>
    </location>
</feature>
<feature type="region of interest" description="Disordered" evidence="1">
    <location>
        <begin position="240"/>
        <end position="292"/>
    </location>
</feature>
<feature type="compositionally biased region" description="Basic and acidic residues" evidence="1">
    <location>
        <begin position="149"/>
        <end position="160"/>
    </location>
</feature>
<dbReference type="Proteomes" id="UP000044841">
    <property type="component" value="Unassembled WGS sequence"/>
</dbReference>
<feature type="compositionally biased region" description="Low complexity" evidence="1">
    <location>
        <begin position="161"/>
        <end position="177"/>
    </location>
</feature>
<feature type="compositionally biased region" description="Polar residues" evidence="1">
    <location>
        <begin position="38"/>
        <end position="53"/>
    </location>
</feature>